<dbReference type="Proteomes" id="UP000700334">
    <property type="component" value="Unassembled WGS sequence"/>
</dbReference>
<evidence type="ECO:0000256" key="1">
    <source>
        <dbReference type="SAM" id="MobiDB-lite"/>
    </source>
</evidence>
<dbReference type="GO" id="GO:0006355">
    <property type="term" value="P:regulation of DNA-templated transcription"/>
    <property type="evidence" value="ECO:0007669"/>
    <property type="project" value="InterPro"/>
</dbReference>
<sequence>MNEDNRKPSQKIRSSPDGSTVPAAPRLLLHPTPSLRSSASPHTNLQGQRRRTTPELPPPKPRRRHFRKRRGAEAAPAQNAEPRPRARGGKRASSPDYIPHSAVRRAQVEGHWLNLVASGTIELIPVYPSLRVSVATLFVGICVICGSVLYSHGVIAEYPLGQRQVTGDSEEGDTVFSIALVVASVVCSWKGGKDPCPQSVSACTAMPLTADGPPPGFRADGCEVRRKVPSQDMVSFEDVAVNFTWEEWQDLNDAQRTLFRDVMLETYSNLVSLGEEMPMSHSSAREFLTLINVHLLMKVRAGHGVKNPEVSVRLEQGAQPRTVEEPPDQKLSGQSVFAHRRL</sequence>
<accession>A0A8J6DK37</accession>
<dbReference type="AlphaFoldDB" id="A0A8J6DK37"/>
<reference evidence="3" key="1">
    <citation type="journal article" date="2021" name="Evol. Appl.">
        <title>The genome of the Pyrenean desman and the effects of bottlenecks and inbreeding on the genomic landscape of an endangered species.</title>
        <authorList>
            <person name="Escoda L."/>
            <person name="Castresana J."/>
        </authorList>
    </citation>
    <scope>NUCLEOTIDE SEQUENCE</scope>
    <source>
        <strain evidence="3">IBE-C5619</strain>
    </source>
</reference>
<feature type="compositionally biased region" description="Polar residues" evidence="1">
    <location>
        <begin position="34"/>
        <end position="47"/>
    </location>
</feature>
<feature type="domain" description="KRAB" evidence="2">
    <location>
        <begin position="234"/>
        <end position="333"/>
    </location>
</feature>
<evidence type="ECO:0000313" key="3">
    <source>
        <dbReference type="EMBL" id="KAG8511101.1"/>
    </source>
</evidence>
<evidence type="ECO:0000313" key="4">
    <source>
        <dbReference type="Proteomes" id="UP000700334"/>
    </source>
</evidence>
<dbReference type="EMBL" id="JAGFMF010011857">
    <property type="protein sequence ID" value="KAG8511101.1"/>
    <property type="molecule type" value="Genomic_DNA"/>
</dbReference>
<dbReference type="PROSITE" id="PS50805">
    <property type="entry name" value="KRAB"/>
    <property type="match status" value="1"/>
</dbReference>
<dbReference type="InterPro" id="IPR036051">
    <property type="entry name" value="KRAB_dom_sf"/>
</dbReference>
<feature type="compositionally biased region" description="Basic residues" evidence="1">
    <location>
        <begin position="60"/>
        <end position="70"/>
    </location>
</feature>
<dbReference type="SUPFAM" id="SSF109640">
    <property type="entry name" value="KRAB domain (Kruppel-associated box)"/>
    <property type="match status" value="1"/>
</dbReference>
<dbReference type="PANTHER" id="PTHR23232">
    <property type="entry name" value="KRAB DOMAIN C2H2 ZINC FINGER"/>
    <property type="match status" value="1"/>
</dbReference>
<dbReference type="InterPro" id="IPR050169">
    <property type="entry name" value="Krueppel_C2H2_ZnF"/>
</dbReference>
<dbReference type="CDD" id="cd07765">
    <property type="entry name" value="KRAB_A-box"/>
    <property type="match status" value="1"/>
</dbReference>
<name>A0A8J6DK37_GALPY</name>
<protein>
    <submittedName>
        <fullName evidence="3">Zinc finger protein 717</fullName>
    </submittedName>
</protein>
<dbReference type="Gene3D" id="6.10.140.140">
    <property type="match status" value="1"/>
</dbReference>
<organism evidence="3 4">
    <name type="scientific">Galemys pyrenaicus</name>
    <name type="common">Iberian desman</name>
    <name type="synonym">Pyrenean desman</name>
    <dbReference type="NCBI Taxonomy" id="202257"/>
    <lineage>
        <taxon>Eukaryota</taxon>
        <taxon>Metazoa</taxon>
        <taxon>Chordata</taxon>
        <taxon>Craniata</taxon>
        <taxon>Vertebrata</taxon>
        <taxon>Euteleostomi</taxon>
        <taxon>Mammalia</taxon>
        <taxon>Eutheria</taxon>
        <taxon>Laurasiatheria</taxon>
        <taxon>Eulipotyphla</taxon>
        <taxon>Talpidae</taxon>
        <taxon>Galemys</taxon>
    </lineage>
</organism>
<feature type="region of interest" description="Disordered" evidence="1">
    <location>
        <begin position="318"/>
        <end position="342"/>
    </location>
</feature>
<gene>
    <name evidence="3" type="ORF">J0S82_000058</name>
</gene>
<dbReference type="SMART" id="SM00349">
    <property type="entry name" value="KRAB"/>
    <property type="match status" value="1"/>
</dbReference>
<feature type="region of interest" description="Disordered" evidence="1">
    <location>
        <begin position="1"/>
        <end position="97"/>
    </location>
</feature>
<dbReference type="InterPro" id="IPR001909">
    <property type="entry name" value="KRAB"/>
</dbReference>
<dbReference type="PANTHER" id="PTHR23232:SF148">
    <property type="entry name" value="KRAB DOMAIN-CONTAINING PROTEIN"/>
    <property type="match status" value="1"/>
</dbReference>
<proteinExistence type="predicted"/>
<evidence type="ECO:0000259" key="2">
    <source>
        <dbReference type="PROSITE" id="PS50805"/>
    </source>
</evidence>
<dbReference type="Pfam" id="PF01352">
    <property type="entry name" value="KRAB"/>
    <property type="match status" value="1"/>
</dbReference>
<keyword evidence="4" id="KW-1185">Reference proteome</keyword>
<comment type="caution">
    <text evidence="3">The sequence shown here is derived from an EMBL/GenBank/DDBJ whole genome shotgun (WGS) entry which is preliminary data.</text>
</comment>